<dbReference type="InterPro" id="IPR036852">
    <property type="entry name" value="Peptidase_S8/S53_dom_sf"/>
</dbReference>
<dbReference type="EMBL" id="QVQT01000003">
    <property type="protein sequence ID" value="RFU16693.1"/>
    <property type="molecule type" value="Genomic_DNA"/>
</dbReference>
<keyword evidence="2" id="KW-0645">Protease</keyword>
<dbReference type="PANTHER" id="PTHR14218:SF15">
    <property type="entry name" value="TRIPEPTIDYL-PEPTIDASE 1"/>
    <property type="match status" value="1"/>
</dbReference>
<dbReference type="GO" id="GO:0004252">
    <property type="term" value="F:serine-type endopeptidase activity"/>
    <property type="evidence" value="ECO:0007669"/>
    <property type="project" value="InterPro"/>
</dbReference>
<dbReference type="InterPro" id="IPR030400">
    <property type="entry name" value="Sedolisin_dom"/>
</dbReference>
<evidence type="ECO:0000259" key="10">
    <source>
        <dbReference type="PROSITE" id="PS51695"/>
    </source>
</evidence>
<evidence type="ECO:0000256" key="5">
    <source>
        <dbReference type="ARBA" id="ARBA00022825"/>
    </source>
</evidence>
<dbReference type="InterPro" id="IPR013783">
    <property type="entry name" value="Ig-like_fold"/>
</dbReference>
<evidence type="ECO:0000256" key="2">
    <source>
        <dbReference type="ARBA" id="ARBA00022670"/>
    </source>
</evidence>
<sequence>MAMLLTRIRSLHIAAAATTVLVSLLTAPVFAQTAATPSLVASRITAPINENNLVPLKGNVHPQARAQFDRGAASGSLPTGQLVLVLSRSAQQQQALTQYLASLQDVNSPNYHKWLTPEQYGAQYGVSDADLDAVQSWLTSKGFQVGTVPASRNFMRFSGTFDQLQTAFHTSIRKYLVQGVMHFANASDPQIPAALAPVVAGVAKMNDFRPKSNAKLGGTGRYDSALKRIKPDLTLFDNQNNPYLYVDPADAATIYDTPNATLNPNYSGTTYDGTGVTIGIVGDSNVTMQDIINYRETFLGETSGSTNNPTVIVEGNDPGINGDEGEALLDNEIAGGIAPKATINFYTADNTDLQGGIILAALRAIGDNTVSILNLSFGECEAGEGTSENQLISEMWEEAAAQGISVTVSTGDSGSAGCDNDNTETQAQFGLNVNGLASTPFNIAVGGTDYDALIGNNGQAFSQYVNVSSSGSAPYYRTAKSYIPEEPWNNSTFPNTNVASNVPYLDPNTGNTNIVAAGGGQSSCVAQDQFGNCEAYSKPSFQTSLTPNDQVRDLPDVSLLAADGFYGALWAVCADNVADGDSSSTYTDCQTSGGQITDQTTFSGYGGTSAAAPAFAGMLALVEQKTGSRLGQADYVLYNLASSKYSTVFHDVTTGDNSVVCTGGTEADCNSAGFLTGYNAGTGYDYASGLGSVDAAQMVNNWSSVSLASTSTSFDINGSTAAVNVSHGTSLMFKVGVTPVSATGDVAIVDNADGSANGPVSSNNGNQTVLTLSGGAATTNYNGLPGGSYTVYANYAGDASHASSQSAGISVTISAESSATNLVVSAYDPVACASGSCGAISGTAFTYGQFISADAQIQGTSSDEQKNGTEGVATGSVAFLNGSTKLGTSNVTSDVSVASYTTPSNAFPAFPVGSYNLTAQYSGDASYHASTSNAVAFTVAKGSTSLSGSASSTSIQASSSTNVTVLISTDSEGAFPTGTITLTANGKTVGTATSFNNGFETNNTSAAEAIISVSGTSLNSGSNTITASYSGDANYAASSGGSVTVAVSGTTGSAGFGVTAAPPSLTINPGATTGNTSTIAVTPSNGFTGSVALACSVASPAGATDPATCSLSSSSANVTGATAANTTLTINTTASSTAHNSLPLKKFFTTAGGVALALVVFFGIPARRRGWQTMLGLLIVIVTLAGVGCGGGGGNSGGGGGGSMGTTAGTYTVTVTGTSGSLHSNTTVTVTVN</sequence>
<name>A0A372IQ68_9BACT</name>
<accession>A0A372IQ68</accession>
<dbReference type="GO" id="GO:0046872">
    <property type="term" value="F:metal ion binding"/>
    <property type="evidence" value="ECO:0007669"/>
    <property type="project" value="UniProtKB-KW"/>
</dbReference>
<dbReference type="Pfam" id="PF16640">
    <property type="entry name" value="Big_3_5"/>
    <property type="match status" value="3"/>
</dbReference>
<protein>
    <recommendedName>
        <fullName evidence="10">Peptidase S53 domain-containing protein</fullName>
    </recommendedName>
</protein>
<dbReference type="SUPFAM" id="SSF52743">
    <property type="entry name" value="Subtilisin-like"/>
    <property type="match status" value="1"/>
</dbReference>
<dbReference type="Pfam" id="PF09286">
    <property type="entry name" value="Pro-kuma_activ"/>
    <property type="match status" value="1"/>
</dbReference>
<dbReference type="InterPro" id="IPR015366">
    <property type="entry name" value="S53_propep"/>
</dbReference>
<evidence type="ECO:0000256" key="7">
    <source>
        <dbReference type="ARBA" id="ARBA00023145"/>
    </source>
</evidence>
<dbReference type="PROSITE" id="PS00138">
    <property type="entry name" value="SUBTILASE_SER"/>
    <property type="match status" value="1"/>
</dbReference>
<dbReference type="PANTHER" id="PTHR14218">
    <property type="entry name" value="PROTEASE S8 TRIPEPTIDYL PEPTIDASE I CLN2"/>
    <property type="match status" value="1"/>
</dbReference>
<dbReference type="SUPFAM" id="SSF54897">
    <property type="entry name" value="Protease propeptides/inhibitors"/>
    <property type="match status" value="1"/>
</dbReference>
<keyword evidence="8" id="KW-1133">Transmembrane helix</keyword>
<keyword evidence="8" id="KW-0472">Membrane</keyword>
<evidence type="ECO:0000256" key="4">
    <source>
        <dbReference type="ARBA" id="ARBA00022801"/>
    </source>
</evidence>
<evidence type="ECO:0000256" key="8">
    <source>
        <dbReference type="SAM" id="Phobius"/>
    </source>
</evidence>
<dbReference type="GO" id="GO:0006508">
    <property type="term" value="P:proteolysis"/>
    <property type="evidence" value="ECO:0007669"/>
    <property type="project" value="UniProtKB-KW"/>
</dbReference>
<proteinExistence type="predicted"/>
<dbReference type="Gene3D" id="2.60.40.10">
    <property type="entry name" value="Immunoglobulins"/>
    <property type="match status" value="3"/>
</dbReference>
<dbReference type="CDD" id="cd04056">
    <property type="entry name" value="Peptidases_S53"/>
    <property type="match status" value="1"/>
</dbReference>
<keyword evidence="12" id="KW-1185">Reference proteome</keyword>
<organism evidence="11 12">
    <name type="scientific">Paracidobacterium acidisoli</name>
    <dbReference type="NCBI Taxonomy" id="2303751"/>
    <lineage>
        <taxon>Bacteria</taxon>
        <taxon>Pseudomonadati</taxon>
        <taxon>Acidobacteriota</taxon>
        <taxon>Terriglobia</taxon>
        <taxon>Terriglobales</taxon>
        <taxon>Acidobacteriaceae</taxon>
        <taxon>Paracidobacterium</taxon>
    </lineage>
</organism>
<keyword evidence="8" id="KW-0812">Transmembrane</keyword>
<comment type="cofactor">
    <cofactor evidence="1">
        <name>Ca(2+)</name>
        <dbReference type="ChEBI" id="CHEBI:29108"/>
    </cofactor>
</comment>
<feature type="transmembrane region" description="Helical" evidence="8">
    <location>
        <begin position="1173"/>
        <end position="1194"/>
    </location>
</feature>
<evidence type="ECO:0000313" key="12">
    <source>
        <dbReference type="Proteomes" id="UP000264702"/>
    </source>
</evidence>
<feature type="signal peptide" evidence="9">
    <location>
        <begin position="1"/>
        <end position="31"/>
    </location>
</feature>
<dbReference type="InterPro" id="IPR032109">
    <property type="entry name" value="Big_3_5"/>
</dbReference>
<keyword evidence="4" id="KW-0378">Hydrolase</keyword>
<keyword evidence="5" id="KW-0720">Serine protease</keyword>
<keyword evidence="6" id="KW-0106">Calcium</keyword>
<evidence type="ECO:0000256" key="6">
    <source>
        <dbReference type="ARBA" id="ARBA00022837"/>
    </source>
</evidence>
<evidence type="ECO:0000256" key="9">
    <source>
        <dbReference type="SAM" id="SignalP"/>
    </source>
</evidence>
<dbReference type="Gene3D" id="3.40.50.200">
    <property type="entry name" value="Peptidase S8/S53 domain"/>
    <property type="match status" value="1"/>
</dbReference>
<evidence type="ECO:0000256" key="3">
    <source>
        <dbReference type="ARBA" id="ARBA00022723"/>
    </source>
</evidence>
<feature type="chain" id="PRO_5016894309" description="Peptidase S53 domain-containing protein" evidence="9">
    <location>
        <begin position="32"/>
        <end position="1233"/>
    </location>
</feature>
<dbReference type="AlphaFoldDB" id="A0A372IQ68"/>
<keyword evidence="3" id="KW-0479">Metal-binding</keyword>
<dbReference type="SMART" id="SM00944">
    <property type="entry name" value="Pro-kuma_activ"/>
    <property type="match status" value="1"/>
</dbReference>
<dbReference type="InterPro" id="IPR023828">
    <property type="entry name" value="Peptidase_S8_Ser-AS"/>
</dbReference>
<dbReference type="PROSITE" id="PS51695">
    <property type="entry name" value="SEDOLISIN"/>
    <property type="match status" value="1"/>
</dbReference>
<comment type="caution">
    <text evidence="11">The sequence shown here is derived from an EMBL/GenBank/DDBJ whole genome shotgun (WGS) entry which is preliminary data.</text>
</comment>
<feature type="domain" description="Peptidase S53" evidence="10">
    <location>
        <begin position="245"/>
        <end position="705"/>
    </location>
</feature>
<gene>
    <name evidence="11" type="ORF">D0Y96_08000</name>
</gene>
<keyword evidence="7" id="KW-0865">Zymogen</keyword>
<dbReference type="Proteomes" id="UP000264702">
    <property type="component" value="Unassembled WGS sequence"/>
</dbReference>
<evidence type="ECO:0000256" key="1">
    <source>
        <dbReference type="ARBA" id="ARBA00001913"/>
    </source>
</evidence>
<evidence type="ECO:0000313" key="11">
    <source>
        <dbReference type="EMBL" id="RFU16693.1"/>
    </source>
</evidence>
<reference evidence="11 12" key="1">
    <citation type="submission" date="2018-08" db="EMBL/GenBank/DDBJ databases">
        <title>Acidipila sp. 4G-K13, an acidobacterium isolated from forest soil.</title>
        <authorList>
            <person name="Gao Z.-H."/>
            <person name="Qiu L.-H."/>
        </authorList>
    </citation>
    <scope>NUCLEOTIDE SEQUENCE [LARGE SCALE GENOMIC DNA]</scope>
    <source>
        <strain evidence="11 12">4G-K13</strain>
    </source>
</reference>
<keyword evidence="9" id="KW-0732">Signal</keyword>
<dbReference type="InterPro" id="IPR050819">
    <property type="entry name" value="Tripeptidyl-peptidase_I"/>
</dbReference>
<dbReference type="GO" id="GO:0008240">
    <property type="term" value="F:tripeptidyl-peptidase activity"/>
    <property type="evidence" value="ECO:0007669"/>
    <property type="project" value="TreeGrafter"/>
</dbReference>
<feature type="transmembrane region" description="Helical" evidence="8">
    <location>
        <begin position="1147"/>
        <end position="1166"/>
    </location>
</feature>
<dbReference type="CDD" id="cd11377">
    <property type="entry name" value="Pro-peptidase_S53"/>
    <property type="match status" value="1"/>
</dbReference>